<organism evidence="1">
    <name type="scientific">Arundo donax</name>
    <name type="common">Giant reed</name>
    <name type="synonym">Donax arundinaceus</name>
    <dbReference type="NCBI Taxonomy" id="35708"/>
    <lineage>
        <taxon>Eukaryota</taxon>
        <taxon>Viridiplantae</taxon>
        <taxon>Streptophyta</taxon>
        <taxon>Embryophyta</taxon>
        <taxon>Tracheophyta</taxon>
        <taxon>Spermatophyta</taxon>
        <taxon>Magnoliopsida</taxon>
        <taxon>Liliopsida</taxon>
        <taxon>Poales</taxon>
        <taxon>Poaceae</taxon>
        <taxon>PACMAD clade</taxon>
        <taxon>Arundinoideae</taxon>
        <taxon>Arundineae</taxon>
        <taxon>Arundo</taxon>
    </lineage>
</organism>
<sequence length="61" mass="7046">MDRNCKDYLIRNISLPSTRSPRMISSGYLLAFHNILDFLGANLLRLFLYTNAFSIGDHLKQ</sequence>
<reference evidence="1" key="1">
    <citation type="submission" date="2014-09" db="EMBL/GenBank/DDBJ databases">
        <authorList>
            <person name="Magalhaes I.L.F."/>
            <person name="Oliveira U."/>
            <person name="Santos F.R."/>
            <person name="Vidigal T.H.D.A."/>
            <person name="Brescovit A.D."/>
            <person name="Santos A.J."/>
        </authorList>
    </citation>
    <scope>NUCLEOTIDE SEQUENCE</scope>
    <source>
        <tissue evidence="1">Shoot tissue taken approximately 20 cm above the soil surface</tissue>
    </source>
</reference>
<evidence type="ECO:0000313" key="1">
    <source>
        <dbReference type="EMBL" id="JAD25957.1"/>
    </source>
</evidence>
<dbReference type="AlphaFoldDB" id="A0A0A8YTQ3"/>
<proteinExistence type="predicted"/>
<protein>
    <submittedName>
        <fullName evidence="1">Myo1</fullName>
    </submittedName>
</protein>
<reference evidence="1" key="2">
    <citation type="journal article" date="2015" name="Data Brief">
        <title>Shoot transcriptome of the giant reed, Arundo donax.</title>
        <authorList>
            <person name="Barrero R.A."/>
            <person name="Guerrero F.D."/>
            <person name="Moolhuijzen P."/>
            <person name="Goolsby J.A."/>
            <person name="Tidwell J."/>
            <person name="Bellgard S.E."/>
            <person name="Bellgard M.I."/>
        </authorList>
    </citation>
    <scope>NUCLEOTIDE SEQUENCE</scope>
    <source>
        <tissue evidence="1">Shoot tissue taken approximately 20 cm above the soil surface</tissue>
    </source>
</reference>
<dbReference type="EMBL" id="GBRH01271938">
    <property type="protein sequence ID" value="JAD25957.1"/>
    <property type="molecule type" value="Transcribed_RNA"/>
</dbReference>
<name>A0A0A8YTQ3_ARUDO</name>
<accession>A0A0A8YTQ3</accession>